<evidence type="ECO:0000256" key="1">
    <source>
        <dbReference type="ARBA" id="ARBA00001946"/>
    </source>
</evidence>
<keyword evidence="2" id="KW-0479">Metal-binding</keyword>
<dbReference type="GeneTree" id="ENSGT00390000017163"/>
<dbReference type="InterPro" id="IPR015813">
    <property type="entry name" value="Pyrv/PenolPyrv_kinase-like_dom"/>
</dbReference>
<dbReference type="GO" id="GO:0046872">
    <property type="term" value="F:metal ion binding"/>
    <property type="evidence" value="ECO:0007669"/>
    <property type="project" value="UniProtKB-KW"/>
</dbReference>
<evidence type="ECO:0000259" key="4">
    <source>
        <dbReference type="Pfam" id="PF03328"/>
    </source>
</evidence>
<organism evidence="5 6">
    <name type="scientific">Chrysemys picta bellii</name>
    <name type="common">Western painted turtle</name>
    <name type="synonym">Emys bellii</name>
    <dbReference type="NCBI Taxonomy" id="8478"/>
    <lineage>
        <taxon>Eukaryota</taxon>
        <taxon>Metazoa</taxon>
        <taxon>Chordata</taxon>
        <taxon>Craniata</taxon>
        <taxon>Vertebrata</taxon>
        <taxon>Euteleostomi</taxon>
        <taxon>Archelosauria</taxon>
        <taxon>Testudinata</taxon>
        <taxon>Testudines</taxon>
        <taxon>Cryptodira</taxon>
        <taxon>Durocryptodira</taxon>
        <taxon>Testudinoidea</taxon>
        <taxon>Emydidae</taxon>
        <taxon>Chrysemys</taxon>
    </lineage>
</organism>
<evidence type="ECO:0000313" key="5">
    <source>
        <dbReference type="Ensembl" id="ENSCPBP00000025390.1"/>
    </source>
</evidence>
<name>A0A8C3HY06_CHRPI</name>
<dbReference type="GO" id="GO:0047777">
    <property type="term" value="F:(S)-citramalyl-CoA lyase activity"/>
    <property type="evidence" value="ECO:0007669"/>
    <property type="project" value="TreeGrafter"/>
</dbReference>
<keyword evidence="6" id="KW-1185">Reference proteome</keyword>
<feature type="domain" description="HpcH/HpaI aldolase/citrate lyase" evidence="4">
    <location>
        <begin position="48"/>
        <end position="147"/>
    </location>
</feature>
<dbReference type="Gene3D" id="3.20.20.60">
    <property type="entry name" value="Phosphoenolpyruvate-binding domains"/>
    <property type="match status" value="2"/>
</dbReference>
<evidence type="ECO:0000256" key="2">
    <source>
        <dbReference type="ARBA" id="ARBA00022723"/>
    </source>
</evidence>
<reference evidence="5" key="1">
    <citation type="submission" date="2025-08" db="UniProtKB">
        <authorList>
            <consortium name="Ensembl"/>
        </authorList>
    </citation>
    <scope>IDENTIFICATION</scope>
</reference>
<dbReference type="PANTHER" id="PTHR11105:SF0">
    <property type="entry name" value="CITRAMALYL-COA LYASE, MITOCHONDRIAL"/>
    <property type="match status" value="1"/>
</dbReference>
<protein>
    <submittedName>
        <fullName evidence="5">Citramalyl-CoA lyase</fullName>
    </submittedName>
</protein>
<dbReference type="InterPro" id="IPR040186">
    <property type="entry name" value="Citramalyl-CoA_lyase"/>
</dbReference>
<dbReference type="SUPFAM" id="SSF51621">
    <property type="entry name" value="Phosphoenolpyruvate/pyruvate domain"/>
    <property type="match status" value="1"/>
</dbReference>
<sequence length="239" mass="26526">MAAAVGALRLLLAGPGLRRRRLKTSSLSAGVPKLDYHSKPSHKYVPRRAVLYVPADDERKIQKIPSLNVDCAVLDCEDGVALNRKAEARLTVVKTLKEVEFGQTEKCVRINSVSSGLAEQDLEVLLRSSVLPSSLMLPKVENAEEIRWSFVEDKNDTIIQLPKDLTGKQVIHPNQIAVVQEQFSPSPEKIKWAQELISAFEDHQRLGKGAFTFHGSMIDMPLLKQAQNIVTLATAIKKK</sequence>
<evidence type="ECO:0000313" key="6">
    <source>
        <dbReference type="Proteomes" id="UP000694380"/>
    </source>
</evidence>
<dbReference type="InterPro" id="IPR011206">
    <property type="entry name" value="Citrate_lyase_beta/mcl1/mcl2"/>
</dbReference>
<accession>A0A8C3HY06</accession>
<dbReference type="GO" id="GO:0106064">
    <property type="term" value="P:regulation of cobalamin metabolic process"/>
    <property type="evidence" value="ECO:0007669"/>
    <property type="project" value="TreeGrafter"/>
</dbReference>
<dbReference type="PANTHER" id="PTHR11105">
    <property type="entry name" value="CITRATE LYASE SUBUNIT BETA-RELATED"/>
    <property type="match status" value="1"/>
</dbReference>
<dbReference type="InterPro" id="IPR005000">
    <property type="entry name" value="Aldolase/citrate-lyase_domain"/>
</dbReference>
<dbReference type="Ensembl" id="ENSCPBT00000029902.1">
    <property type="protein sequence ID" value="ENSCPBP00000025390.1"/>
    <property type="gene ID" value="ENSCPBG00000018053.1"/>
</dbReference>
<dbReference type="InterPro" id="IPR040442">
    <property type="entry name" value="Pyrv_kinase-like_dom_sf"/>
</dbReference>
<comment type="cofactor">
    <cofactor evidence="1">
        <name>Mg(2+)</name>
        <dbReference type="ChEBI" id="CHEBI:18420"/>
    </cofactor>
</comment>
<dbReference type="Pfam" id="PF03328">
    <property type="entry name" value="HpcH_HpaI"/>
    <property type="match status" value="1"/>
</dbReference>
<proteinExistence type="predicted"/>
<keyword evidence="3" id="KW-0460">Magnesium</keyword>
<gene>
    <name evidence="5" type="primary">CLYBL</name>
</gene>
<reference evidence="5" key="2">
    <citation type="submission" date="2025-09" db="UniProtKB">
        <authorList>
            <consortium name="Ensembl"/>
        </authorList>
    </citation>
    <scope>IDENTIFICATION</scope>
</reference>
<dbReference type="PIRSF" id="PIRSF015582">
    <property type="entry name" value="Cit_lyase_B"/>
    <property type="match status" value="1"/>
</dbReference>
<evidence type="ECO:0000256" key="3">
    <source>
        <dbReference type="ARBA" id="ARBA00022842"/>
    </source>
</evidence>
<dbReference type="AlphaFoldDB" id="A0A8C3HY06"/>
<dbReference type="Proteomes" id="UP000694380">
    <property type="component" value="Unplaced"/>
</dbReference>